<evidence type="ECO:0000259" key="4">
    <source>
        <dbReference type="Pfam" id="PF02576"/>
    </source>
</evidence>
<dbReference type="OrthoDB" id="9805006at2"/>
<dbReference type="SUPFAM" id="SSF75420">
    <property type="entry name" value="YhbC-like, N-terminal domain"/>
    <property type="match status" value="1"/>
</dbReference>
<accession>A0A6N8CQD0</accession>
<dbReference type="Proteomes" id="UP000440978">
    <property type="component" value="Unassembled WGS sequence"/>
</dbReference>
<evidence type="ECO:0000256" key="2">
    <source>
        <dbReference type="ARBA" id="ARBA00022517"/>
    </source>
</evidence>
<dbReference type="GO" id="GO:0006412">
    <property type="term" value="P:translation"/>
    <property type="evidence" value="ECO:0007669"/>
    <property type="project" value="TreeGrafter"/>
</dbReference>
<dbReference type="Gene3D" id="3.30.300.70">
    <property type="entry name" value="RimP-like superfamily, N-terminal"/>
    <property type="match status" value="1"/>
</dbReference>
<organism evidence="6 7">
    <name type="scientific">Terrilactibacillus tamarindi</name>
    <dbReference type="NCBI Taxonomy" id="2599694"/>
    <lineage>
        <taxon>Bacteria</taxon>
        <taxon>Bacillati</taxon>
        <taxon>Bacillota</taxon>
        <taxon>Bacilli</taxon>
        <taxon>Bacillales</taxon>
        <taxon>Bacillaceae</taxon>
        <taxon>Terrilactibacillus</taxon>
    </lineage>
</organism>
<dbReference type="SUPFAM" id="SSF74942">
    <property type="entry name" value="YhbC-like, C-terminal domain"/>
    <property type="match status" value="1"/>
</dbReference>
<feature type="domain" description="Ribosome maturation factor RimP N-terminal" evidence="4">
    <location>
        <begin position="13"/>
        <end position="84"/>
    </location>
</feature>
<comment type="caution">
    <text evidence="6">The sequence shown here is derived from an EMBL/GenBank/DDBJ whole genome shotgun (WGS) entry which is preliminary data.</text>
</comment>
<sequence length="156" mass="17592">MAGKISEQTKELILPILDQLDIELVDLEYVKEGKNWFLRVFIDSPKGVDLDMCTAVSERLSEALDEDDPIKEAYFLEVSSAGAERPLKTNEDLKKAVQKQVHITTYEPIEGNKQFEGKLIHADEHAVTLAIKNKTRVEEITLPVEKIASARLAIIF</sequence>
<keyword evidence="7" id="KW-1185">Reference proteome</keyword>
<evidence type="ECO:0000313" key="6">
    <source>
        <dbReference type="EMBL" id="MTT32241.1"/>
    </source>
</evidence>
<dbReference type="InterPro" id="IPR036847">
    <property type="entry name" value="RimP_C_sf"/>
</dbReference>
<dbReference type="EMBL" id="WNHB01000014">
    <property type="protein sequence ID" value="MTT32241.1"/>
    <property type="molecule type" value="Genomic_DNA"/>
</dbReference>
<evidence type="ECO:0000259" key="5">
    <source>
        <dbReference type="Pfam" id="PF17384"/>
    </source>
</evidence>
<dbReference type="NCBIfam" id="NF000928">
    <property type="entry name" value="PRK00092.1-2"/>
    <property type="match status" value="1"/>
</dbReference>
<comment type="function">
    <text evidence="3">Required for maturation of 30S ribosomal subunits.</text>
</comment>
<comment type="subcellular location">
    <subcellularLocation>
        <location evidence="3">Cytoplasm</location>
    </subcellularLocation>
</comment>
<dbReference type="RefSeq" id="WP_155219037.1">
    <property type="nucleotide sequence ID" value="NZ_WNHB01000014.1"/>
</dbReference>
<feature type="domain" description="Ribosome maturation factor RimP C-terminal" evidence="5">
    <location>
        <begin position="87"/>
        <end position="155"/>
    </location>
</feature>
<evidence type="ECO:0000256" key="3">
    <source>
        <dbReference type="HAMAP-Rule" id="MF_01077"/>
    </source>
</evidence>
<dbReference type="HAMAP" id="MF_01077">
    <property type="entry name" value="RimP"/>
    <property type="match status" value="1"/>
</dbReference>
<dbReference type="Pfam" id="PF17384">
    <property type="entry name" value="DUF150_C"/>
    <property type="match status" value="1"/>
</dbReference>
<dbReference type="Pfam" id="PF02576">
    <property type="entry name" value="RimP_N"/>
    <property type="match status" value="1"/>
</dbReference>
<dbReference type="AlphaFoldDB" id="A0A6N8CQD0"/>
<name>A0A6N8CQD0_9BACI</name>
<keyword evidence="2 3" id="KW-0690">Ribosome biogenesis</keyword>
<keyword evidence="1 3" id="KW-0963">Cytoplasm</keyword>
<evidence type="ECO:0000313" key="7">
    <source>
        <dbReference type="Proteomes" id="UP000440978"/>
    </source>
</evidence>
<reference evidence="6 7" key="1">
    <citation type="submission" date="2019-11" db="EMBL/GenBank/DDBJ databases">
        <title>Terrilactibacillus tamarindus sp. nov. BCM23-1 isolated from bark of Tamarindus indica.</title>
        <authorList>
            <person name="Kingkaew E."/>
            <person name="Tanasupawat S."/>
        </authorList>
    </citation>
    <scope>NUCLEOTIDE SEQUENCE [LARGE SCALE GENOMIC DNA]</scope>
    <source>
        <strain evidence="6 7">BCM23-1</strain>
    </source>
</reference>
<dbReference type="GO" id="GO:0005829">
    <property type="term" value="C:cytosol"/>
    <property type="evidence" value="ECO:0007669"/>
    <property type="project" value="TreeGrafter"/>
</dbReference>
<dbReference type="InterPro" id="IPR003728">
    <property type="entry name" value="Ribosome_maturation_RimP"/>
</dbReference>
<dbReference type="InterPro" id="IPR028998">
    <property type="entry name" value="RimP_C"/>
</dbReference>
<gene>
    <name evidence="3 6" type="primary">rimP</name>
    <name evidence="6" type="ORF">GMB86_09520</name>
</gene>
<dbReference type="Gene3D" id="2.30.30.180">
    <property type="entry name" value="Ribosome maturation factor RimP, C-terminal domain"/>
    <property type="match status" value="1"/>
</dbReference>
<dbReference type="PANTHER" id="PTHR33867:SF1">
    <property type="entry name" value="RIBOSOME MATURATION FACTOR RIMP"/>
    <property type="match status" value="1"/>
</dbReference>
<dbReference type="PANTHER" id="PTHR33867">
    <property type="entry name" value="RIBOSOME MATURATION FACTOR RIMP"/>
    <property type="match status" value="1"/>
</dbReference>
<protein>
    <recommendedName>
        <fullName evidence="3">Ribosome maturation factor RimP</fullName>
    </recommendedName>
</protein>
<evidence type="ECO:0000256" key="1">
    <source>
        <dbReference type="ARBA" id="ARBA00022490"/>
    </source>
</evidence>
<proteinExistence type="inferred from homology"/>
<dbReference type="InterPro" id="IPR035956">
    <property type="entry name" value="RimP_N_sf"/>
</dbReference>
<dbReference type="GO" id="GO:0000028">
    <property type="term" value="P:ribosomal small subunit assembly"/>
    <property type="evidence" value="ECO:0007669"/>
    <property type="project" value="TreeGrafter"/>
</dbReference>
<dbReference type="InterPro" id="IPR028989">
    <property type="entry name" value="RimP_N"/>
</dbReference>
<comment type="similarity">
    <text evidence="3">Belongs to the RimP family.</text>
</comment>
<dbReference type="CDD" id="cd01734">
    <property type="entry name" value="YlxS_C"/>
    <property type="match status" value="1"/>
</dbReference>
<dbReference type="FunFam" id="3.30.300.70:FF:000001">
    <property type="entry name" value="Ribosome maturation factor RimP"/>
    <property type="match status" value="1"/>
</dbReference>